<dbReference type="GO" id="GO:0009097">
    <property type="term" value="P:isoleucine biosynthetic process"/>
    <property type="evidence" value="ECO:0007669"/>
    <property type="project" value="TreeGrafter"/>
</dbReference>
<dbReference type="AlphaFoldDB" id="X1LBA5"/>
<protein>
    <recommendedName>
        <fullName evidence="3">Thiamine pyrophosphate enzyme N-terminal TPP-binding domain-containing protein</fullName>
    </recommendedName>
</protein>
<sequence>EAAAAHAADAWTRVTGKPGVSIGTVGPGAVNLVAGVYPPSADSIPVIAITAQNQTWRSYPDHGSTQGLDQISLFKGVTKWNAVISHWKRIPELVYQAFRIATSGRPGPVHLDFPSDVMFQAEEENE</sequence>
<dbReference type="Gene3D" id="3.40.50.970">
    <property type="match status" value="1"/>
</dbReference>
<proteinExistence type="inferred from homology"/>
<dbReference type="PANTHER" id="PTHR18968:SF166">
    <property type="entry name" value="2-HYDROXYACYL-COA LYASE 2"/>
    <property type="match status" value="1"/>
</dbReference>
<accession>X1LBA5</accession>
<feature type="non-terminal residue" evidence="4">
    <location>
        <position position="126"/>
    </location>
</feature>
<dbReference type="EMBL" id="BARU01046562">
    <property type="protein sequence ID" value="GAH91408.1"/>
    <property type="molecule type" value="Genomic_DNA"/>
</dbReference>
<dbReference type="Pfam" id="PF02776">
    <property type="entry name" value="TPP_enzyme_N"/>
    <property type="match status" value="1"/>
</dbReference>
<evidence type="ECO:0000256" key="2">
    <source>
        <dbReference type="ARBA" id="ARBA00007812"/>
    </source>
</evidence>
<evidence type="ECO:0000256" key="1">
    <source>
        <dbReference type="ARBA" id="ARBA00001964"/>
    </source>
</evidence>
<organism evidence="4">
    <name type="scientific">marine sediment metagenome</name>
    <dbReference type="NCBI Taxonomy" id="412755"/>
    <lineage>
        <taxon>unclassified sequences</taxon>
        <taxon>metagenomes</taxon>
        <taxon>ecological metagenomes</taxon>
    </lineage>
</organism>
<dbReference type="GO" id="GO:0009099">
    <property type="term" value="P:L-valine biosynthetic process"/>
    <property type="evidence" value="ECO:0007669"/>
    <property type="project" value="TreeGrafter"/>
</dbReference>
<dbReference type="GO" id="GO:0050660">
    <property type="term" value="F:flavin adenine dinucleotide binding"/>
    <property type="evidence" value="ECO:0007669"/>
    <property type="project" value="TreeGrafter"/>
</dbReference>
<reference evidence="4" key="1">
    <citation type="journal article" date="2014" name="Front. Microbiol.">
        <title>High frequency of phylogenetically diverse reductive dehalogenase-homologous genes in deep subseafloor sedimentary metagenomes.</title>
        <authorList>
            <person name="Kawai M."/>
            <person name="Futagami T."/>
            <person name="Toyoda A."/>
            <person name="Takaki Y."/>
            <person name="Nishi S."/>
            <person name="Hori S."/>
            <person name="Arai W."/>
            <person name="Tsubouchi T."/>
            <person name="Morono Y."/>
            <person name="Uchiyama I."/>
            <person name="Ito T."/>
            <person name="Fujiyama A."/>
            <person name="Inagaki F."/>
            <person name="Takami H."/>
        </authorList>
    </citation>
    <scope>NUCLEOTIDE SEQUENCE</scope>
    <source>
        <strain evidence="4">Expedition CK06-06</strain>
    </source>
</reference>
<gene>
    <name evidence="4" type="ORF">S03H2_70181</name>
</gene>
<dbReference type="GO" id="GO:0003984">
    <property type="term" value="F:acetolactate synthase activity"/>
    <property type="evidence" value="ECO:0007669"/>
    <property type="project" value="TreeGrafter"/>
</dbReference>
<dbReference type="CDD" id="cd07035">
    <property type="entry name" value="TPP_PYR_POX_like"/>
    <property type="match status" value="1"/>
</dbReference>
<dbReference type="PANTHER" id="PTHR18968">
    <property type="entry name" value="THIAMINE PYROPHOSPHATE ENZYMES"/>
    <property type="match status" value="1"/>
</dbReference>
<dbReference type="GO" id="GO:0005948">
    <property type="term" value="C:acetolactate synthase complex"/>
    <property type="evidence" value="ECO:0007669"/>
    <property type="project" value="TreeGrafter"/>
</dbReference>
<feature type="domain" description="Thiamine pyrophosphate enzyme N-terminal TPP-binding" evidence="3">
    <location>
        <begin position="1"/>
        <end position="72"/>
    </location>
</feature>
<dbReference type="InterPro" id="IPR029061">
    <property type="entry name" value="THDP-binding"/>
</dbReference>
<dbReference type="InterPro" id="IPR045229">
    <property type="entry name" value="TPP_enz"/>
</dbReference>
<evidence type="ECO:0000259" key="3">
    <source>
        <dbReference type="Pfam" id="PF02776"/>
    </source>
</evidence>
<evidence type="ECO:0000313" key="4">
    <source>
        <dbReference type="EMBL" id="GAH91408.1"/>
    </source>
</evidence>
<comment type="cofactor">
    <cofactor evidence="1">
        <name>thiamine diphosphate</name>
        <dbReference type="ChEBI" id="CHEBI:58937"/>
    </cofactor>
</comment>
<dbReference type="InterPro" id="IPR012001">
    <property type="entry name" value="Thiamin_PyroP_enz_TPP-bd_dom"/>
</dbReference>
<comment type="similarity">
    <text evidence="2">Belongs to the TPP enzyme family.</text>
</comment>
<dbReference type="GO" id="GO:0030976">
    <property type="term" value="F:thiamine pyrophosphate binding"/>
    <property type="evidence" value="ECO:0007669"/>
    <property type="project" value="InterPro"/>
</dbReference>
<comment type="caution">
    <text evidence="4">The sequence shown here is derived from an EMBL/GenBank/DDBJ whole genome shotgun (WGS) entry which is preliminary data.</text>
</comment>
<dbReference type="SUPFAM" id="SSF52518">
    <property type="entry name" value="Thiamin diphosphate-binding fold (THDP-binding)"/>
    <property type="match status" value="1"/>
</dbReference>
<name>X1LBA5_9ZZZZ</name>
<feature type="non-terminal residue" evidence="4">
    <location>
        <position position="1"/>
    </location>
</feature>